<feature type="transmembrane region" description="Helical" evidence="1">
    <location>
        <begin position="46"/>
        <end position="63"/>
    </location>
</feature>
<feature type="transmembrane region" description="Helical" evidence="1">
    <location>
        <begin position="7"/>
        <end position="26"/>
    </location>
</feature>
<feature type="transmembrane region" description="Helical" evidence="1">
    <location>
        <begin position="179"/>
        <end position="201"/>
    </location>
</feature>
<evidence type="ECO:0000313" key="3">
    <source>
        <dbReference type="Proteomes" id="UP001138961"/>
    </source>
</evidence>
<reference evidence="2" key="1">
    <citation type="submission" date="2021-10" db="EMBL/GenBank/DDBJ databases">
        <title>Loktanella gaetbuli sp. nov., isolated from a tidal flat.</title>
        <authorList>
            <person name="Park S."/>
            <person name="Yoon J.-H."/>
        </authorList>
    </citation>
    <scope>NUCLEOTIDE SEQUENCE</scope>
    <source>
        <strain evidence="2">TSTF-M6</strain>
    </source>
</reference>
<evidence type="ECO:0000313" key="2">
    <source>
        <dbReference type="EMBL" id="MCB5199307.1"/>
    </source>
</evidence>
<keyword evidence="1" id="KW-1133">Transmembrane helix</keyword>
<gene>
    <name evidence="2" type="ORF">LGQ03_08640</name>
</gene>
<sequence length="255" mass="28232">MSLHEWVMAGVFALANAVGVIAIYAITRAIWGGKQTDETQTLAGSVLLRVATLHGLILALVFAQELSDYSDIRADLVREATAIADIFNDIRRYETPQMQEVQTMLADYLRHAISTEWDSLSQTGKLTAQGWGLREQVYQTVLNLDPETPRQTDLRAHMVAKSQLIAELRQSRENSAVRTLSGLFWFAAIIGLVWVAVPYLTYSPTPLHLSLLSLYGAYSGVILYVIYAFSDPFAQPGALPPTAFIQLLAGEMGHY</sequence>
<name>A0ABS8BUB9_9RHOB</name>
<proteinExistence type="predicted"/>
<feature type="transmembrane region" description="Helical" evidence="1">
    <location>
        <begin position="207"/>
        <end position="229"/>
    </location>
</feature>
<dbReference type="RefSeq" id="WP_226748077.1">
    <property type="nucleotide sequence ID" value="NZ_JAJATZ010000003.1"/>
</dbReference>
<dbReference type="InterPro" id="IPR025333">
    <property type="entry name" value="DUF4239"/>
</dbReference>
<evidence type="ECO:0008006" key="4">
    <source>
        <dbReference type="Google" id="ProtNLM"/>
    </source>
</evidence>
<organism evidence="2 3">
    <name type="scientific">Loktanella gaetbuli</name>
    <dbReference type="NCBI Taxonomy" id="2881335"/>
    <lineage>
        <taxon>Bacteria</taxon>
        <taxon>Pseudomonadati</taxon>
        <taxon>Pseudomonadota</taxon>
        <taxon>Alphaproteobacteria</taxon>
        <taxon>Rhodobacterales</taxon>
        <taxon>Roseobacteraceae</taxon>
        <taxon>Loktanella</taxon>
    </lineage>
</organism>
<accession>A0ABS8BUB9</accession>
<dbReference type="Proteomes" id="UP001138961">
    <property type="component" value="Unassembled WGS sequence"/>
</dbReference>
<dbReference type="Pfam" id="PF14023">
    <property type="entry name" value="Bestrophin-like"/>
    <property type="match status" value="1"/>
</dbReference>
<dbReference type="EMBL" id="JAJATZ010000003">
    <property type="protein sequence ID" value="MCB5199307.1"/>
    <property type="molecule type" value="Genomic_DNA"/>
</dbReference>
<keyword evidence="3" id="KW-1185">Reference proteome</keyword>
<keyword evidence="1" id="KW-0812">Transmembrane</keyword>
<comment type="caution">
    <text evidence="2">The sequence shown here is derived from an EMBL/GenBank/DDBJ whole genome shotgun (WGS) entry which is preliminary data.</text>
</comment>
<protein>
    <recommendedName>
        <fullName evidence="4">DUF4239 domain-containing protein</fullName>
    </recommendedName>
</protein>
<evidence type="ECO:0000256" key="1">
    <source>
        <dbReference type="SAM" id="Phobius"/>
    </source>
</evidence>
<keyword evidence="1" id="KW-0472">Membrane</keyword>